<gene>
    <name evidence="2" type="ORF">RC62_73</name>
</gene>
<dbReference type="InterPro" id="IPR024775">
    <property type="entry name" value="DinB-like"/>
</dbReference>
<feature type="domain" description="DinB-like" evidence="1">
    <location>
        <begin position="11"/>
        <end position="159"/>
    </location>
</feature>
<accession>A0A0Q0Y4C1</accession>
<dbReference type="Pfam" id="PF12867">
    <property type="entry name" value="DinB_2"/>
    <property type="match status" value="1"/>
</dbReference>
<proteinExistence type="predicted"/>
<dbReference type="AlphaFoldDB" id="A0A0Q0Y4C1"/>
<dbReference type="STRING" id="362413.RC62_73"/>
<dbReference type="RefSeq" id="WP_055091493.1">
    <property type="nucleotide sequence ID" value="NZ_JRLF01000001.1"/>
</dbReference>
<dbReference type="SUPFAM" id="SSF109854">
    <property type="entry name" value="DinB/YfiT-like putative metalloenzymes"/>
    <property type="match status" value="1"/>
</dbReference>
<evidence type="ECO:0000313" key="2">
    <source>
        <dbReference type="EMBL" id="KQB43583.1"/>
    </source>
</evidence>
<name>A0A0Q0Y4C1_9FLAO</name>
<dbReference type="OrthoDB" id="679284at2"/>
<protein>
    <submittedName>
        <fullName evidence="2">DinB 2 domain containing protein</fullName>
    </submittedName>
</protein>
<sequence length="169" mass="19633">MKTKLQKNIVETFKELNEIISSFSEEELNTVPFKGSWTPGQVIQHIILGNSGYTELFGGNTKKTIRKYDEHVKELETIFLNFNTKMDAPDFLKPEIKNYNKNSLTLSLLKIESDLLDTSENCDLTLTCLDFNVPGFENFTIYEWINFALVHTQRHTNQLHKINHYITTL</sequence>
<dbReference type="PATRIC" id="fig|362413.3.peg.74"/>
<organism evidence="2 3">
    <name type="scientific">Flavobacterium aquidurense</name>
    <dbReference type="NCBI Taxonomy" id="362413"/>
    <lineage>
        <taxon>Bacteria</taxon>
        <taxon>Pseudomonadati</taxon>
        <taxon>Bacteroidota</taxon>
        <taxon>Flavobacteriia</taxon>
        <taxon>Flavobacteriales</taxon>
        <taxon>Flavobacteriaceae</taxon>
        <taxon>Flavobacterium</taxon>
    </lineage>
</organism>
<dbReference type="Gene3D" id="1.20.120.450">
    <property type="entry name" value="dinb family like domain"/>
    <property type="match status" value="1"/>
</dbReference>
<dbReference type="InterPro" id="IPR034660">
    <property type="entry name" value="DinB/YfiT-like"/>
</dbReference>
<comment type="caution">
    <text evidence="2">The sequence shown here is derived from an EMBL/GenBank/DDBJ whole genome shotgun (WGS) entry which is preliminary data.</text>
</comment>
<evidence type="ECO:0000259" key="1">
    <source>
        <dbReference type="Pfam" id="PF12867"/>
    </source>
</evidence>
<evidence type="ECO:0000313" key="3">
    <source>
        <dbReference type="Proteomes" id="UP000050443"/>
    </source>
</evidence>
<dbReference type="EMBL" id="JRLF01000001">
    <property type="protein sequence ID" value="KQB43583.1"/>
    <property type="molecule type" value="Genomic_DNA"/>
</dbReference>
<dbReference type="Proteomes" id="UP000050443">
    <property type="component" value="Unassembled WGS sequence"/>
</dbReference>
<reference evidence="2 3" key="1">
    <citation type="submission" date="2014-09" db="EMBL/GenBank/DDBJ databases">
        <title>Genome sequence of Flavobacterium aquidurense RC62.</title>
        <authorList>
            <person name="Kim J.F."/>
            <person name="Kwak M.-J."/>
        </authorList>
    </citation>
    <scope>NUCLEOTIDE SEQUENCE [LARGE SCALE GENOMIC DNA]</scope>
    <source>
        <strain evidence="2 3">RC62</strain>
    </source>
</reference>